<protein>
    <submittedName>
        <fullName evidence="1">Unannotated protein</fullName>
    </submittedName>
</protein>
<dbReference type="AlphaFoldDB" id="A0A6J7E6L8"/>
<evidence type="ECO:0000313" key="1">
    <source>
        <dbReference type="EMBL" id="CAB4878606.1"/>
    </source>
</evidence>
<organism evidence="1">
    <name type="scientific">freshwater metagenome</name>
    <dbReference type="NCBI Taxonomy" id="449393"/>
    <lineage>
        <taxon>unclassified sequences</taxon>
        <taxon>metagenomes</taxon>
        <taxon>ecological metagenomes</taxon>
    </lineage>
</organism>
<accession>A0A6J7E6L8</accession>
<reference evidence="1" key="1">
    <citation type="submission" date="2020-05" db="EMBL/GenBank/DDBJ databases">
        <authorList>
            <person name="Chiriac C."/>
            <person name="Salcher M."/>
            <person name="Ghai R."/>
            <person name="Kavagutti S V."/>
        </authorList>
    </citation>
    <scope>NUCLEOTIDE SEQUENCE</scope>
</reference>
<name>A0A6J7E6L8_9ZZZZ</name>
<sequence length="34" mass="3902">MRYGSFQLNASIIGAMRTTRVVNVDQRTRFVELA</sequence>
<gene>
    <name evidence="1" type="ORF">UFOPK3381_01224</name>
</gene>
<proteinExistence type="predicted"/>
<dbReference type="EMBL" id="CAFBLN010000084">
    <property type="protein sequence ID" value="CAB4878606.1"/>
    <property type="molecule type" value="Genomic_DNA"/>
</dbReference>